<dbReference type="PANTHER" id="PTHR43364">
    <property type="entry name" value="NADH-SPECIFIC METHYLGLYOXAL REDUCTASE-RELATED"/>
    <property type="match status" value="1"/>
</dbReference>
<sequence>MSEVSVEELKQARQYAQIATVQNLYNLTNRQSEAVLDYCEAEGIGFIPWFPMATGELARPGGPLDALAAQSGATPAQLALAWLLHRSPVMLPIPGTSSVAHLEENLAAAGIALTTEQLATL</sequence>
<feature type="domain" description="NADP-dependent oxidoreductase" evidence="2">
    <location>
        <begin position="2"/>
        <end position="120"/>
    </location>
</feature>
<dbReference type="InterPro" id="IPR036812">
    <property type="entry name" value="NAD(P)_OxRdtase_dom_sf"/>
</dbReference>
<evidence type="ECO:0000256" key="1">
    <source>
        <dbReference type="ARBA" id="ARBA00023002"/>
    </source>
</evidence>
<organism evidence="3 4">
    <name type="scientific">Micromonospora deserti</name>
    <dbReference type="NCBI Taxonomy" id="2070366"/>
    <lineage>
        <taxon>Bacteria</taxon>
        <taxon>Bacillati</taxon>
        <taxon>Actinomycetota</taxon>
        <taxon>Actinomycetes</taxon>
        <taxon>Micromonosporales</taxon>
        <taxon>Micromonosporaceae</taxon>
        <taxon>Micromonospora</taxon>
    </lineage>
</organism>
<dbReference type="InterPro" id="IPR023210">
    <property type="entry name" value="NADP_OxRdtase_dom"/>
</dbReference>
<name>A0A2W2CLT8_9ACTN</name>
<dbReference type="EMBL" id="POUB01000044">
    <property type="protein sequence ID" value="PZG00462.1"/>
    <property type="molecule type" value="Genomic_DNA"/>
</dbReference>
<dbReference type="Pfam" id="PF00248">
    <property type="entry name" value="Aldo_ket_red"/>
    <property type="match status" value="1"/>
</dbReference>
<proteinExistence type="predicted"/>
<keyword evidence="1" id="KW-0560">Oxidoreductase</keyword>
<comment type="caution">
    <text evidence="3">The sequence shown here is derived from an EMBL/GenBank/DDBJ whole genome shotgun (WGS) entry which is preliminary data.</text>
</comment>
<evidence type="ECO:0000259" key="2">
    <source>
        <dbReference type="Pfam" id="PF00248"/>
    </source>
</evidence>
<dbReference type="GO" id="GO:0016491">
    <property type="term" value="F:oxidoreductase activity"/>
    <property type="evidence" value="ECO:0007669"/>
    <property type="project" value="UniProtKB-KW"/>
</dbReference>
<dbReference type="Gene3D" id="3.20.20.100">
    <property type="entry name" value="NADP-dependent oxidoreductase domain"/>
    <property type="match status" value="1"/>
</dbReference>
<protein>
    <recommendedName>
        <fullName evidence="2">NADP-dependent oxidoreductase domain-containing protein</fullName>
    </recommendedName>
</protein>
<dbReference type="InterPro" id="IPR050523">
    <property type="entry name" value="AKR_Detox_Biosynth"/>
</dbReference>
<accession>A0A2W2CLT8</accession>
<dbReference type="CDD" id="cd19088">
    <property type="entry name" value="AKR_AKR13B1"/>
    <property type="match status" value="1"/>
</dbReference>
<keyword evidence="4" id="KW-1185">Reference proteome</keyword>
<dbReference type="SUPFAM" id="SSF51430">
    <property type="entry name" value="NAD(P)-linked oxidoreductase"/>
    <property type="match status" value="1"/>
</dbReference>
<evidence type="ECO:0000313" key="4">
    <source>
        <dbReference type="Proteomes" id="UP000248749"/>
    </source>
</evidence>
<dbReference type="OrthoDB" id="3170516at2"/>
<evidence type="ECO:0000313" key="3">
    <source>
        <dbReference type="EMBL" id="PZG00462.1"/>
    </source>
</evidence>
<dbReference type="PANTHER" id="PTHR43364:SF4">
    <property type="entry name" value="NAD(P)-LINKED OXIDOREDUCTASE SUPERFAMILY PROTEIN"/>
    <property type="match status" value="1"/>
</dbReference>
<reference evidence="3 4" key="1">
    <citation type="submission" date="2018-01" db="EMBL/GenBank/DDBJ databases">
        <title>Draft genome sequence of Salinispora sp. 13K206.</title>
        <authorList>
            <person name="Sahin N."/>
            <person name="Saygin H."/>
            <person name="Ay H."/>
        </authorList>
    </citation>
    <scope>NUCLEOTIDE SEQUENCE [LARGE SCALE GENOMIC DNA]</scope>
    <source>
        <strain evidence="3 4">13K206</strain>
    </source>
</reference>
<gene>
    <name evidence="3" type="ORF">C1I99_09630</name>
</gene>
<dbReference type="Proteomes" id="UP000248749">
    <property type="component" value="Unassembled WGS sequence"/>
</dbReference>
<dbReference type="AlphaFoldDB" id="A0A2W2CLT8"/>